<evidence type="ECO:0000256" key="1">
    <source>
        <dbReference type="SAM" id="MobiDB-lite"/>
    </source>
</evidence>
<evidence type="ECO:0000313" key="5">
    <source>
        <dbReference type="Proteomes" id="UP000578686"/>
    </source>
</evidence>
<dbReference type="Pfam" id="PF01471">
    <property type="entry name" value="PG_binding_1"/>
    <property type="match status" value="1"/>
</dbReference>
<feature type="compositionally biased region" description="Acidic residues" evidence="1">
    <location>
        <begin position="204"/>
        <end position="217"/>
    </location>
</feature>
<sequence>MSPGTSCAACGHPTGVTGERGCDCPPAGREDAGAAEARHRSAEPSGPGPSGPGHGGAAQEGTAEEAAPIRPLLPPNQGPSPGDLAMFSDTARLPLVREEDAHRPGAYPPPHDTPAEQAPLPPAAAALDVTPPEGTDTKARRSRRKPRHRRSSYLAGTAVAVVVGCTAVVTSVLGGRTAEDTAYHDVDPAPEFDLAPDDAPPAPEGEEQPESDAETTEEPAPQDGVPDETADGTTGPEPSAPPVDREAEGPAGDGTPDRSRPRQESGSVGVAPPPSSGEDSPPPPVDTAPEEVVRGPNALLGPGDEGAEVRALQEQLNAVGDHFAVPVTGVYDQATFESVARFQEWYGVWQREVRGVYCTVTDERMEAFFAE</sequence>
<dbReference type="RefSeq" id="WP_167969645.1">
    <property type="nucleotide sequence ID" value="NZ_BHZG01000004.1"/>
</dbReference>
<evidence type="ECO:0000259" key="3">
    <source>
        <dbReference type="Pfam" id="PF01471"/>
    </source>
</evidence>
<feature type="compositionally biased region" description="Basic and acidic residues" evidence="1">
    <location>
        <begin position="28"/>
        <end position="42"/>
    </location>
</feature>
<dbReference type="Gene3D" id="1.10.101.10">
    <property type="entry name" value="PGBD-like superfamily/PGBD"/>
    <property type="match status" value="1"/>
</dbReference>
<accession>A0A7X6D0M4</accession>
<keyword evidence="2" id="KW-1133">Transmembrane helix</keyword>
<feature type="compositionally biased region" description="Pro residues" evidence="1">
    <location>
        <begin position="271"/>
        <end position="286"/>
    </location>
</feature>
<keyword evidence="5" id="KW-1185">Reference proteome</keyword>
<feature type="compositionally biased region" description="Basic residues" evidence="1">
    <location>
        <begin position="140"/>
        <end position="151"/>
    </location>
</feature>
<feature type="region of interest" description="Disordered" evidence="1">
    <location>
        <begin position="175"/>
        <end position="304"/>
    </location>
</feature>
<reference evidence="4 5" key="1">
    <citation type="submission" date="2020-03" db="EMBL/GenBank/DDBJ databases">
        <title>Draft genome of Streptomyces sp. ventii, isolated from the Axial Seamount in the Pacific Ocean, and resequencing of the two type strains Streptomyces lonarensis strain NCL 716 and Streptomyces bohaiensis strain 11A07.</title>
        <authorList>
            <person name="Loughran R.M."/>
            <person name="Pfannmuller K.M."/>
            <person name="Wasson B.J."/>
            <person name="Deadmond M.C."/>
            <person name="Paddock B.E."/>
            <person name="Koyack M.J."/>
            <person name="Gallegos D.A."/>
            <person name="Mitchell E.A."/>
            <person name="Ushijima B."/>
            <person name="Saw J.H."/>
            <person name="Mcphail K.L."/>
            <person name="Videau P."/>
        </authorList>
    </citation>
    <scope>NUCLEOTIDE SEQUENCE [LARGE SCALE GENOMIC DNA]</scope>
    <source>
        <strain evidence="4 5">NCL716</strain>
    </source>
</reference>
<feature type="compositionally biased region" description="Basic and acidic residues" evidence="1">
    <location>
        <begin position="177"/>
        <end position="187"/>
    </location>
</feature>
<dbReference type="InterPro" id="IPR002477">
    <property type="entry name" value="Peptidoglycan-bd-like"/>
</dbReference>
<comment type="caution">
    <text evidence="4">The sequence shown here is derived from an EMBL/GenBank/DDBJ whole genome shotgun (WGS) entry which is preliminary data.</text>
</comment>
<evidence type="ECO:0000313" key="4">
    <source>
        <dbReference type="EMBL" id="NJQ06009.1"/>
    </source>
</evidence>
<dbReference type="AlphaFoldDB" id="A0A7X6D0M4"/>
<organism evidence="4 5">
    <name type="scientific">Streptomyces lonarensis</name>
    <dbReference type="NCBI Taxonomy" id="700599"/>
    <lineage>
        <taxon>Bacteria</taxon>
        <taxon>Bacillati</taxon>
        <taxon>Actinomycetota</taxon>
        <taxon>Actinomycetes</taxon>
        <taxon>Kitasatosporales</taxon>
        <taxon>Streptomycetaceae</taxon>
        <taxon>Streptomyces</taxon>
    </lineage>
</organism>
<protein>
    <recommendedName>
        <fullName evidence="3">Peptidoglycan binding-like domain-containing protein</fullName>
    </recommendedName>
</protein>
<name>A0A7X6D0M4_9ACTN</name>
<feature type="transmembrane region" description="Helical" evidence="2">
    <location>
        <begin position="153"/>
        <end position="174"/>
    </location>
</feature>
<gene>
    <name evidence="4" type="ORF">HCN56_10570</name>
</gene>
<dbReference type="Proteomes" id="UP000578686">
    <property type="component" value="Unassembled WGS sequence"/>
</dbReference>
<keyword evidence="2" id="KW-0812">Transmembrane</keyword>
<proteinExistence type="predicted"/>
<dbReference type="InterPro" id="IPR036366">
    <property type="entry name" value="PGBDSf"/>
</dbReference>
<feature type="domain" description="Peptidoglycan binding-like" evidence="3">
    <location>
        <begin position="306"/>
        <end position="347"/>
    </location>
</feature>
<keyword evidence="2" id="KW-0472">Membrane</keyword>
<dbReference type="SUPFAM" id="SSF47090">
    <property type="entry name" value="PGBD-like"/>
    <property type="match status" value="1"/>
</dbReference>
<feature type="compositionally biased region" description="Low complexity" evidence="1">
    <location>
        <begin position="115"/>
        <end position="132"/>
    </location>
</feature>
<dbReference type="EMBL" id="JAAVJD010000061">
    <property type="protein sequence ID" value="NJQ06009.1"/>
    <property type="molecule type" value="Genomic_DNA"/>
</dbReference>
<dbReference type="InterPro" id="IPR036365">
    <property type="entry name" value="PGBD-like_sf"/>
</dbReference>
<evidence type="ECO:0000256" key="2">
    <source>
        <dbReference type="SAM" id="Phobius"/>
    </source>
</evidence>
<feature type="region of interest" description="Disordered" evidence="1">
    <location>
        <begin position="1"/>
        <end position="157"/>
    </location>
</feature>